<evidence type="ECO:0000259" key="9">
    <source>
        <dbReference type="Pfam" id="PF16916"/>
    </source>
</evidence>
<evidence type="ECO:0000256" key="4">
    <source>
        <dbReference type="ARBA" id="ARBA00022989"/>
    </source>
</evidence>
<proteinExistence type="predicted"/>
<dbReference type="SUPFAM" id="SSF160240">
    <property type="entry name" value="Cation efflux protein cytoplasmic domain-like"/>
    <property type="match status" value="1"/>
</dbReference>
<dbReference type="GO" id="GO:0008324">
    <property type="term" value="F:monoatomic cation transmembrane transporter activity"/>
    <property type="evidence" value="ECO:0007669"/>
    <property type="project" value="InterPro"/>
</dbReference>
<dbReference type="Proteomes" id="UP000319894">
    <property type="component" value="Unassembled WGS sequence"/>
</dbReference>
<feature type="transmembrane region" description="Helical" evidence="7">
    <location>
        <begin position="135"/>
        <end position="154"/>
    </location>
</feature>
<keyword evidence="11" id="KW-1185">Reference proteome</keyword>
<dbReference type="Pfam" id="PF01545">
    <property type="entry name" value="Cation_efflux"/>
    <property type="match status" value="1"/>
</dbReference>
<dbReference type="Pfam" id="PF16916">
    <property type="entry name" value="ZT_dimer"/>
    <property type="match status" value="1"/>
</dbReference>
<evidence type="ECO:0000313" key="10">
    <source>
        <dbReference type="EMBL" id="TSD14363.1"/>
    </source>
</evidence>
<comment type="subcellular location">
    <subcellularLocation>
        <location evidence="1">Membrane</location>
        <topology evidence="1">Multi-pass membrane protein</topology>
    </subcellularLocation>
</comment>
<dbReference type="Gene3D" id="1.20.1510.10">
    <property type="entry name" value="Cation efflux protein transmembrane domain"/>
    <property type="match status" value="1"/>
</dbReference>
<keyword evidence="4 7" id="KW-1133">Transmembrane helix</keyword>
<feature type="compositionally biased region" description="Basic and acidic residues" evidence="6">
    <location>
        <begin position="306"/>
        <end position="327"/>
    </location>
</feature>
<dbReference type="InterPro" id="IPR027470">
    <property type="entry name" value="Cation_efflux_CTD"/>
</dbReference>
<dbReference type="SUPFAM" id="SSF161111">
    <property type="entry name" value="Cation efflux protein transmembrane domain-like"/>
    <property type="match status" value="1"/>
</dbReference>
<name>A0A554NAG2_9EURY</name>
<organism evidence="10 11">
    <name type="scientific">Haloglomus irregulare</name>
    <dbReference type="NCBI Taxonomy" id="2234134"/>
    <lineage>
        <taxon>Archaea</taxon>
        <taxon>Methanobacteriati</taxon>
        <taxon>Methanobacteriota</taxon>
        <taxon>Stenosarchaea group</taxon>
        <taxon>Halobacteria</taxon>
        <taxon>Halobacteriales</taxon>
        <taxon>Natronomonadaceae</taxon>
        <taxon>Haloglomus</taxon>
    </lineage>
</organism>
<dbReference type="InterPro" id="IPR050291">
    <property type="entry name" value="CDF_Transporter"/>
</dbReference>
<feature type="domain" description="Cation efflux protein cytoplasmic" evidence="9">
    <location>
        <begin position="228"/>
        <end position="304"/>
    </location>
</feature>
<feature type="domain" description="Cation efflux protein transmembrane" evidence="8">
    <location>
        <begin position="32"/>
        <end position="224"/>
    </location>
</feature>
<evidence type="ECO:0000259" key="8">
    <source>
        <dbReference type="Pfam" id="PF01545"/>
    </source>
</evidence>
<sequence length="349" mass="36348">MADAGTSVERALDGEAAERAHRGRVLRRVGLLVLGVNLCLALAKGGVWFATGSLAVGSEAVNSLADAGYSVVVLGGLYLTTRPPDFEHPHGHERIEPFVSLVVALGVFLAAGLVARNAALVLLSGSVPVGGGAPAVAVLALSAVAKFGLYRYVLGVADRRHSPALRATALDNRNDVLAAVAALAGVVGATLGYPWLDPAAALAVAVAIAYTGVEIVRDNVTYLVGRAPPEDLRVEIVRRALDHPEVEGAHDVIAHYVGPEVDVSLHIEVAGERTLRETHDIETNVVDAISDLPEVDDVFVHVDPRELGEWKDDPDVDRLADDGRPGDADPEAVSDGDESPGEAGDGGAR</sequence>
<dbReference type="InterPro" id="IPR058533">
    <property type="entry name" value="Cation_efflux_TM"/>
</dbReference>
<feature type="region of interest" description="Disordered" evidence="6">
    <location>
        <begin position="306"/>
        <end position="349"/>
    </location>
</feature>
<protein>
    <submittedName>
        <fullName evidence="10">Cation transporter</fullName>
    </submittedName>
</protein>
<dbReference type="InterPro" id="IPR036837">
    <property type="entry name" value="Cation_efflux_CTD_sf"/>
</dbReference>
<evidence type="ECO:0000256" key="2">
    <source>
        <dbReference type="ARBA" id="ARBA00022448"/>
    </source>
</evidence>
<keyword evidence="3 7" id="KW-0812">Transmembrane</keyword>
<dbReference type="GO" id="GO:0016020">
    <property type="term" value="C:membrane"/>
    <property type="evidence" value="ECO:0007669"/>
    <property type="project" value="UniProtKB-SubCell"/>
</dbReference>
<dbReference type="OrthoDB" id="8907at2157"/>
<keyword evidence="5 7" id="KW-0472">Membrane</keyword>
<dbReference type="InParanoid" id="A0A554NAG2"/>
<evidence type="ECO:0000256" key="6">
    <source>
        <dbReference type="SAM" id="MobiDB-lite"/>
    </source>
</evidence>
<feature type="transmembrane region" description="Helical" evidence="7">
    <location>
        <begin position="175"/>
        <end position="193"/>
    </location>
</feature>
<evidence type="ECO:0000256" key="7">
    <source>
        <dbReference type="SAM" id="Phobius"/>
    </source>
</evidence>
<dbReference type="Gene3D" id="3.30.70.1350">
    <property type="entry name" value="Cation efflux protein, cytoplasmic domain"/>
    <property type="match status" value="1"/>
</dbReference>
<dbReference type="InterPro" id="IPR002524">
    <property type="entry name" value="Cation_efflux"/>
</dbReference>
<dbReference type="EMBL" id="QMDX01000004">
    <property type="protein sequence ID" value="TSD14363.1"/>
    <property type="molecule type" value="Genomic_DNA"/>
</dbReference>
<evidence type="ECO:0000256" key="3">
    <source>
        <dbReference type="ARBA" id="ARBA00022692"/>
    </source>
</evidence>
<feature type="transmembrane region" description="Helical" evidence="7">
    <location>
        <begin position="61"/>
        <end position="80"/>
    </location>
</feature>
<dbReference type="PANTHER" id="PTHR43840">
    <property type="entry name" value="MITOCHONDRIAL METAL TRANSPORTER 1-RELATED"/>
    <property type="match status" value="1"/>
</dbReference>
<gene>
    <name evidence="10" type="ORF">DP107_08940</name>
</gene>
<evidence type="ECO:0000313" key="11">
    <source>
        <dbReference type="Proteomes" id="UP000319894"/>
    </source>
</evidence>
<evidence type="ECO:0000256" key="1">
    <source>
        <dbReference type="ARBA" id="ARBA00004141"/>
    </source>
</evidence>
<keyword evidence="2" id="KW-0813">Transport</keyword>
<dbReference type="RefSeq" id="WP_144261810.1">
    <property type="nucleotide sequence ID" value="NZ_QMDX01000004.1"/>
</dbReference>
<feature type="transmembrane region" description="Helical" evidence="7">
    <location>
        <begin position="29"/>
        <end position="49"/>
    </location>
</feature>
<feature type="compositionally biased region" description="Acidic residues" evidence="6">
    <location>
        <begin position="328"/>
        <end position="340"/>
    </location>
</feature>
<feature type="transmembrane region" description="Helical" evidence="7">
    <location>
        <begin position="101"/>
        <end position="123"/>
    </location>
</feature>
<dbReference type="FunCoup" id="A0A554NAG2">
    <property type="interactions" value="50"/>
</dbReference>
<reference evidence="10 11" key="1">
    <citation type="submission" date="2018-06" db="EMBL/GenBank/DDBJ databases">
        <title>Natronomonas sp. F16-60 a new haloarchaeon isolated from a solar saltern of Isla Cristina, Huelva, Spain.</title>
        <authorList>
            <person name="Duran-Viseras A."/>
            <person name="Sanchez-Porro C."/>
            <person name="Ventosa A."/>
        </authorList>
    </citation>
    <scope>NUCLEOTIDE SEQUENCE [LARGE SCALE GENOMIC DNA]</scope>
    <source>
        <strain evidence="10 11">F16-60</strain>
    </source>
</reference>
<dbReference type="PANTHER" id="PTHR43840:SF15">
    <property type="entry name" value="MITOCHONDRIAL METAL TRANSPORTER 1-RELATED"/>
    <property type="match status" value="1"/>
</dbReference>
<comment type="caution">
    <text evidence="10">The sequence shown here is derived from an EMBL/GenBank/DDBJ whole genome shotgun (WGS) entry which is preliminary data.</text>
</comment>
<dbReference type="NCBIfam" id="TIGR01297">
    <property type="entry name" value="CDF"/>
    <property type="match status" value="1"/>
</dbReference>
<dbReference type="InterPro" id="IPR027469">
    <property type="entry name" value="Cation_efflux_TMD_sf"/>
</dbReference>
<evidence type="ECO:0000256" key="5">
    <source>
        <dbReference type="ARBA" id="ARBA00023136"/>
    </source>
</evidence>
<accession>A0A554NAG2</accession>
<feature type="transmembrane region" description="Helical" evidence="7">
    <location>
        <begin position="199"/>
        <end position="216"/>
    </location>
</feature>
<dbReference type="AlphaFoldDB" id="A0A554NAG2"/>